<dbReference type="KEGG" id="rca:Rcas_2968"/>
<dbReference type="AlphaFoldDB" id="A7NN94"/>
<dbReference type="SUPFAM" id="SSF51445">
    <property type="entry name" value="(Trans)glycosidases"/>
    <property type="match status" value="1"/>
</dbReference>
<evidence type="ECO:0000256" key="4">
    <source>
        <dbReference type="ARBA" id="ARBA00020295"/>
    </source>
</evidence>
<dbReference type="NCBIfam" id="NF011080">
    <property type="entry name" value="PRK14508.1-3"/>
    <property type="match status" value="1"/>
</dbReference>
<comment type="similarity">
    <text evidence="2 10">Belongs to the disproportionating enzyme family.</text>
</comment>
<gene>
    <name evidence="11" type="ordered locus">Rcas_2968</name>
</gene>
<dbReference type="EC" id="2.4.1.25" evidence="3 10"/>
<dbReference type="CAZy" id="GH77">
    <property type="family name" value="Glycoside Hydrolase Family 77"/>
</dbReference>
<evidence type="ECO:0000256" key="1">
    <source>
        <dbReference type="ARBA" id="ARBA00000439"/>
    </source>
</evidence>
<sequence>MSIKTGTIAILSRNGRLVNESSMRPFPRRSGVILHPTSLPGPYGIGDLGDGAYRFVDFLAAAGQTYWQVLPLSPTGYADSPYQGISAFAGNPLMINPDRLIADGHLTSADLVDRPAFSDDRVDFGAVIGWKFALLNRAFARFQATPSTNRARFEQFCDEQAAWLDEAALFMALKQAHGMRAWTEWPLALAARDPDALALARAELADVVEAHKYFQWLFFTQWQELRHYANRRGIRIIGDVPIFVALDSADVWANPHLFCLDANLRPTVVSGVPPDYFSETGQLWGHPLYRWDVMAADGYRWWIDRFRASFTLVDVVRIDHFRGFYNYWEIPAGETTAINGRWVDGPRADLFMAVTAALGEVAIIAEDLGDFTPESRAGLDALMAQFGFPGMRILQFAFNRREGDRFFPHNYPRACVVYTGTHDNDTLAGWFTNSSTDAERRDALRYLCGSADDIVWAFIRTAWMSVADTAMTTVQDLLGLGSEARMNLPGTLGSHNWTWRVPSGALDRHRARRLRDLTEIYQRLP</sequence>
<dbReference type="GO" id="GO:0004134">
    <property type="term" value="F:4-alpha-glucanotransferase activity"/>
    <property type="evidence" value="ECO:0007669"/>
    <property type="project" value="UniProtKB-EC"/>
</dbReference>
<dbReference type="EMBL" id="CP000804">
    <property type="protein sequence ID" value="ABU59027.1"/>
    <property type="molecule type" value="Genomic_DNA"/>
</dbReference>
<evidence type="ECO:0000256" key="3">
    <source>
        <dbReference type="ARBA" id="ARBA00012560"/>
    </source>
</evidence>
<dbReference type="NCBIfam" id="TIGR00217">
    <property type="entry name" value="malQ"/>
    <property type="match status" value="1"/>
</dbReference>
<dbReference type="Gene3D" id="3.20.20.80">
    <property type="entry name" value="Glycosidases"/>
    <property type="match status" value="1"/>
</dbReference>
<evidence type="ECO:0000313" key="12">
    <source>
        <dbReference type="Proteomes" id="UP000000263"/>
    </source>
</evidence>
<dbReference type="Proteomes" id="UP000000263">
    <property type="component" value="Chromosome"/>
</dbReference>
<evidence type="ECO:0000256" key="9">
    <source>
        <dbReference type="ARBA" id="ARBA00031501"/>
    </source>
</evidence>
<dbReference type="PANTHER" id="PTHR32438:SF5">
    <property type="entry name" value="4-ALPHA-GLUCANOTRANSFERASE DPE1, CHLOROPLASTIC_AMYLOPLASTIC"/>
    <property type="match status" value="1"/>
</dbReference>
<evidence type="ECO:0000256" key="6">
    <source>
        <dbReference type="ARBA" id="ARBA00022679"/>
    </source>
</evidence>
<reference evidence="11 12" key="1">
    <citation type="submission" date="2007-08" db="EMBL/GenBank/DDBJ databases">
        <title>Complete sequence of Roseiflexus castenholzii DSM 13941.</title>
        <authorList>
            <consortium name="US DOE Joint Genome Institute"/>
            <person name="Copeland A."/>
            <person name="Lucas S."/>
            <person name="Lapidus A."/>
            <person name="Barry K."/>
            <person name="Glavina del Rio T."/>
            <person name="Dalin E."/>
            <person name="Tice H."/>
            <person name="Pitluck S."/>
            <person name="Thompson L.S."/>
            <person name="Brettin T."/>
            <person name="Bruce D."/>
            <person name="Detter J.C."/>
            <person name="Han C."/>
            <person name="Tapia R."/>
            <person name="Schmutz J."/>
            <person name="Larimer F."/>
            <person name="Land M."/>
            <person name="Hauser L."/>
            <person name="Kyrpides N."/>
            <person name="Mikhailova N."/>
            <person name="Bryant D.A."/>
            <person name="Hanada S."/>
            <person name="Tsukatani Y."/>
            <person name="Richardson P."/>
        </authorList>
    </citation>
    <scope>NUCLEOTIDE SEQUENCE [LARGE SCALE GENOMIC DNA]</scope>
    <source>
        <strain evidence="12">DSM 13941 / HLO8</strain>
    </source>
</reference>
<dbReference type="PANTHER" id="PTHR32438">
    <property type="entry name" value="4-ALPHA-GLUCANOTRANSFERASE DPE1, CHLOROPLASTIC/AMYLOPLASTIC"/>
    <property type="match status" value="1"/>
</dbReference>
<comment type="catalytic activity">
    <reaction evidence="1 10">
        <text>Transfers a segment of a (1-&gt;4)-alpha-D-glucan to a new position in an acceptor, which may be glucose or a (1-&gt;4)-alpha-D-glucan.</text>
        <dbReference type="EC" id="2.4.1.25"/>
    </reaction>
</comment>
<evidence type="ECO:0000313" key="11">
    <source>
        <dbReference type="EMBL" id="ABU59027.1"/>
    </source>
</evidence>
<dbReference type="InterPro" id="IPR017853">
    <property type="entry name" value="GH"/>
</dbReference>
<dbReference type="eggNOG" id="COG1640">
    <property type="taxonomic scope" value="Bacteria"/>
</dbReference>
<dbReference type="HOGENOM" id="CLU_014132_1_0_0"/>
<dbReference type="InterPro" id="IPR003385">
    <property type="entry name" value="Glyco_hydro_77"/>
</dbReference>
<keyword evidence="7 10" id="KW-0119">Carbohydrate metabolism</keyword>
<accession>A7NN94</accession>
<evidence type="ECO:0000256" key="5">
    <source>
        <dbReference type="ARBA" id="ARBA00022676"/>
    </source>
</evidence>
<evidence type="ECO:0000256" key="10">
    <source>
        <dbReference type="RuleBase" id="RU361207"/>
    </source>
</evidence>
<keyword evidence="12" id="KW-1185">Reference proteome</keyword>
<keyword evidence="5 10" id="KW-0328">Glycosyltransferase</keyword>
<evidence type="ECO:0000256" key="2">
    <source>
        <dbReference type="ARBA" id="ARBA00005684"/>
    </source>
</evidence>
<name>A7NN94_ROSCS</name>
<organism evidence="11 12">
    <name type="scientific">Roseiflexus castenholzii (strain DSM 13941 / HLO8)</name>
    <dbReference type="NCBI Taxonomy" id="383372"/>
    <lineage>
        <taxon>Bacteria</taxon>
        <taxon>Bacillati</taxon>
        <taxon>Chloroflexota</taxon>
        <taxon>Chloroflexia</taxon>
        <taxon>Chloroflexales</taxon>
        <taxon>Roseiflexineae</taxon>
        <taxon>Roseiflexaceae</taxon>
        <taxon>Roseiflexus</taxon>
    </lineage>
</organism>
<dbReference type="STRING" id="383372.Rcas_2968"/>
<evidence type="ECO:0000256" key="8">
    <source>
        <dbReference type="ARBA" id="ARBA00031423"/>
    </source>
</evidence>
<dbReference type="Pfam" id="PF02446">
    <property type="entry name" value="Glyco_hydro_77"/>
    <property type="match status" value="1"/>
</dbReference>
<proteinExistence type="inferred from homology"/>
<evidence type="ECO:0000256" key="7">
    <source>
        <dbReference type="ARBA" id="ARBA00023277"/>
    </source>
</evidence>
<keyword evidence="6 10" id="KW-0808">Transferase</keyword>
<protein>
    <recommendedName>
        <fullName evidence="4 10">4-alpha-glucanotransferase</fullName>
        <ecNumber evidence="3 10">2.4.1.25</ecNumber>
    </recommendedName>
    <alternativeName>
        <fullName evidence="8 10">Amylomaltase</fullName>
    </alternativeName>
    <alternativeName>
        <fullName evidence="9 10">Disproportionating enzyme</fullName>
    </alternativeName>
</protein>
<dbReference type="GO" id="GO:0005975">
    <property type="term" value="P:carbohydrate metabolic process"/>
    <property type="evidence" value="ECO:0007669"/>
    <property type="project" value="InterPro"/>
</dbReference>